<dbReference type="Gene3D" id="2.40.50.90">
    <property type="match status" value="1"/>
</dbReference>
<accession>A0A7U4LG95</accession>
<evidence type="ECO:0000313" key="3">
    <source>
        <dbReference type="Proteomes" id="UP000032300"/>
    </source>
</evidence>
<dbReference type="Pfam" id="PF00565">
    <property type="entry name" value="SNase"/>
    <property type="match status" value="1"/>
</dbReference>
<dbReference type="AlphaFoldDB" id="A0A7U4LG95"/>
<dbReference type="OrthoDB" id="9805504at2"/>
<evidence type="ECO:0000313" key="2">
    <source>
        <dbReference type="EMBL" id="AJP72944.1"/>
    </source>
</evidence>
<feature type="domain" description="TNase-like" evidence="1">
    <location>
        <begin position="30"/>
        <end position="112"/>
    </location>
</feature>
<dbReference type="SUPFAM" id="SSF50199">
    <property type="entry name" value="Staphylococcal nuclease"/>
    <property type="match status" value="1"/>
</dbReference>
<dbReference type="InterPro" id="IPR035437">
    <property type="entry name" value="SNase_OB-fold_sf"/>
</dbReference>
<gene>
    <name evidence="2" type="ORF">TS85_15815</name>
</gene>
<organism evidence="2 3">
    <name type="scientific">Sphingomonas hengshuiensis</name>
    <dbReference type="NCBI Taxonomy" id="1609977"/>
    <lineage>
        <taxon>Bacteria</taxon>
        <taxon>Pseudomonadati</taxon>
        <taxon>Pseudomonadota</taxon>
        <taxon>Alphaproteobacteria</taxon>
        <taxon>Sphingomonadales</taxon>
        <taxon>Sphingomonadaceae</taxon>
        <taxon>Sphingomonas</taxon>
    </lineage>
</organism>
<evidence type="ECO:0000259" key="1">
    <source>
        <dbReference type="Pfam" id="PF00565"/>
    </source>
</evidence>
<reference evidence="2 3" key="1">
    <citation type="journal article" date="2015" name="Int. J. Syst. Evol. Microbiol.">
        <title>Sphingomonas hengshuiensis sp. nov., isolated from lake wetland.</title>
        <authorList>
            <person name="Wei S."/>
            <person name="Wang T."/>
            <person name="Liu H."/>
            <person name="Zhang C."/>
            <person name="Guo J."/>
            <person name="Wang Q."/>
            <person name="Liang K."/>
            <person name="Zhang Z."/>
        </authorList>
    </citation>
    <scope>NUCLEOTIDE SEQUENCE [LARGE SCALE GENOMIC DNA]</scope>
    <source>
        <strain evidence="2 3">WHSC-8</strain>
    </source>
</reference>
<dbReference type="InterPro" id="IPR016071">
    <property type="entry name" value="Staphylococal_nuclease_OB-fold"/>
</dbReference>
<dbReference type="Proteomes" id="UP000032300">
    <property type="component" value="Chromosome"/>
</dbReference>
<reference evidence="2 3" key="2">
    <citation type="submission" date="2015-02" db="EMBL/GenBank/DDBJ databases">
        <title>The complete genome of Sphingomonas hengshuiensis sp. WHSC-8 isolated from soil of Hengshui Lake.</title>
        <authorList>
            <person name="Wei S."/>
            <person name="Guo J."/>
            <person name="Su C."/>
            <person name="Wu R."/>
            <person name="Zhang Z."/>
            <person name="Liang K."/>
            <person name="Li H."/>
            <person name="Wang T."/>
            <person name="Liu H."/>
            <person name="Zhang C."/>
            <person name="Li Z."/>
            <person name="Wang Q."/>
            <person name="Meng J."/>
        </authorList>
    </citation>
    <scope>NUCLEOTIDE SEQUENCE [LARGE SCALE GENOMIC DNA]</scope>
    <source>
        <strain evidence="2 3">WHSC-8</strain>
    </source>
</reference>
<proteinExistence type="predicted"/>
<dbReference type="EMBL" id="CP010836">
    <property type="protein sequence ID" value="AJP72944.1"/>
    <property type="molecule type" value="Genomic_DNA"/>
</dbReference>
<protein>
    <submittedName>
        <fullName evidence="2">Nuclease</fullName>
    </submittedName>
</protein>
<sequence>MGLPVMLIAAVLACAPVAIDGDTLRCGRERIRLIGIDAPELPGHCRRGRKCVPGDAQASKRSLQAALRGRATIRRFGFDRYGRTLASVAIGGNDLSCHQLRAGAAAYVARWDTGGTVRRECGR</sequence>
<keyword evidence="3" id="KW-1185">Reference proteome</keyword>
<name>A0A7U4LG95_9SPHN</name>
<dbReference type="KEGG" id="sphi:TS85_15815"/>